<feature type="transmembrane region" description="Helical" evidence="1">
    <location>
        <begin position="294"/>
        <end position="315"/>
    </location>
</feature>
<comment type="caution">
    <text evidence="2">The sequence shown here is derived from an EMBL/GenBank/DDBJ whole genome shotgun (WGS) entry which is preliminary data.</text>
</comment>
<dbReference type="RefSeq" id="WP_089479351.1">
    <property type="nucleotide sequence ID" value="NZ_MUGS01000014.1"/>
</dbReference>
<evidence type="ECO:0000313" key="3">
    <source>
        <dbReference type="Proteomes" id="UP000214684"/>
    </source>
</evidence>
<dbReference type="AlphaFoldDB" id="A0A227PDA0"/>
<keyword evidence="3" id="KW-1185">Reference proteome</keyword>
<evidence type="ECO:0000256" key="1">
    <source>
        <dbReference type="SAM" id="Phobius"/>
    </source>
</evidence>
<dbReference type="EMBL" id="MUGS01000014">
    <property type="protein sequence ID" value="OXG07126.1"/>
    <property type="molecule type" value="Genomic_DNA"/>
</dbReference>
<gene>
    <name evidence="2" type="ORF">B0A64_09960</name>
</gene>
<keyword evidence="1" id="KW-0812">Transmembrane</keyword>
<evidence type="ECO:0000313" key="2">
    <source>
        <dbReference type="EMBL" id="OXG07126.1"/>
    </source>
</evidence>
<keyword evidence="1" id="KW-1133">Transmembrane helix</keyword>
<dbReference type="Proteomes" id="UP000214684">
    <property type="component" value="Unassembled WGS sequence"/>
</dbReference>
<reference evidence="2 3" key="1">
    <citation type="submission" date="2016-11" db="EMBL/GenBank/DDBJ databases">
        <title>Whole genomes of Flavobacteriaceae.</title>
        <authorList>
            <person name="Stine C."/>
            <person name="Li C."/>
            <person name="Tadesse D."/>
        </authorList>
    </citation>
    <scope>NUCLEOTIDE SEQUENCE [LARGE SCALE GENOMIC DNA]</scope>
    <source>
        <strain evidence="2 3">DSM 24704</strain>
    </source>
</reference>
<proteinExistence type="predicted"/>
<keyword evidence="1" id="KW-0472">Membrane</keyword>
<dbReference type="OrthoDB" id="1240811at2"/>
<name>A0A227PDA0_9FLAO</name>
<accession>A0A227PDA0</accession>
<organism evidence="2 3">
    <name type="scientific">Flavobacterium araucananum</name>
    <dbReference type="NCBI Taxonomy" id="946678"/>
    <lineage>
        <taxon>Bacteria</taxon>
        <taxon>Pseudomonadati</taxon>
        <taxon>Bacteroidota</taxon>
        <taxon>Flavobacteriia</taxon>
        <taxon>Flavobacteriales</taxon>
        <taxon>Flavobacteriaceae</taxon>
        <taxon>Flavobacterium</taxon>
    </lineage>
</organism>
<protein>
    <submittedName>
        <fullName evidence="2">Uncharacterized protein</fullName>
    </submittedName>
</protein>
<sequence>MKIEIQETEPVDYNFAYKKDSFYKTKALLKTKSNGKFNLKINTDTNLELVFKSKIYNNTISTDPLVFSPVKLNYDVESNLYFIKNKEHIRQQWDRYKEKYRNKSNLATLLLFERLYFYIPLGLEYDLLSNGAYLPFFLNIYDQELQSDTVYAGMNWVHSPLNLPLKINYEFDYQRENVTYFGGQVILDDQKLAKLIADKHFQKHLKPYHYTKDFTIESDIKIAYNTETGYIMSSLFWLKIYSKAEEINEEIEFEVVEDKKDNLLAFHSSKQNYKSNLPDSPKRIEEKEAESKRLLVLLLCLLLVLFMFFGALLYLTESKN</sequence>